<organism evidence="1 2">
    <name type="scientific">Microthyrium microscopicum</name>
    <dbReference type="NCBI Taxonomy" id="703497"/>
    <lineage>
        <taxon>Eukaryota</taxon>
        <taxon>Fungi</taxon>
        <taxon>Dikarya</taxon>
        <taxon>Ascomycota</taxon>
        <taxon>Pezizomycotina</taxon>
        <taxon>Dothideomycetes</taxon>
        <taxon>Dothideomycetes incertae sedis</taxon>
        <taxon>Microthyriales</taxon>
        <taxon>Microthyriaceae</taxon>
        <taxon>Microthyrium</taxon>
    </lineage>
</organism>
<keyword evidence="2" id="KW-1185">Reference proteome</keyword>
<evidence type="ECO:0000313" key="1">
    <source>
        <dbReference type="EMBL" id="KAF2664628.1"/>
    </source>
</evidence>
<proteinExistence type="predicted"/>
<protein>
    <submittedName>
        <fullName evidence="1">Uncharacterized protein</fullName>
    </submittedName>
</protein>
<accession>A0A6A6U0J0</accession>
<dbReference type="Proteomes" id="UP000799302">
    <property type="component" value="Unassembled WGS sequence"/>
</dbReference>
<dbReference type="AlphaFoldDB" id="A0A6A6U0J0"/>
<dbReference type="EMBL" id="MU004242">
    <property type="protein sequence ID" value="KAF2664628.1"/>
    <property type="molecule type" value="Genomic_DNA"/>
</dbReference>
<name>A0A6A6U0J0_9PEZI</name>
<evidence type="ECO:0000313" key="2">
    <source>
        <dbReference type="Proteomes" id="UP000799302"/>
    </source>
</evidence>
<sequence>MLSSLPLVLLSYMDTSACLRWRHSLDHLVVHPFRWPFSHHQAISGDDSDGADMSVCQSCSYHSYNDRICSTQSRRGSFLTTA</sequence>
<gene>
    <name evidence="1" type="ORF">BT63DRAFT_94241</name>
</gene>
<reference evidence="1" key="1">
    <citation type="journal article" date="2020" name="Stud. Mycol.">
        <title>101 Dothideomycetes genomes: a test case for predicting lifestyles and emergence of pathogens.</title>
        <authorList>
            <person name="Haridas S."/>
            <person name="Albert R."/>
            <person name="Binder M."/>
            <person name="Bloem J."/>
            <person name="Labutti K."/>
            <person name="Salamov A."/>
            <person name="Andreopoulos B."/>
            <person name="Baker S."/>
            <person name="Barry K."/>
            <person name="Bills G."/>
            <person name="Bluhm B."/>
            <person name="Cannon C."/>
            <person name="Castanera R."/>
            <person name="Culley D."/>
            <person name="Daum C."/>
            <person name="Ezra D."/>
            <person name="Gonzalez J."/>
            <person name="Henrissat B."/>
            <person name="Kuo A."/>
            <person name="Liang C."/>
            <person name="Lipzen A."/>
            <person name="Lutzoni F."/>
            <person name="Magnuson J."/>
            <person name="Mondo S."/>
            <person name="Nolan M."/>
            <person name="Ohm R."/>
            <person name="Pangilinan J."/>
            <person name="Park H.-J."/>
            <person name="Ramirez L."/>
            <person name="Alfaro M."/>
            <person name="Sun H."/>
            <person name="Tritt A."/>
            <person name="Yoshinaga Y."/>
            <person name="Zwiers L.-H."/>
            <person name="Turgeon B."/>
            <person name="Goodwin S."/>
            <person name="Spatafora J."/>
            <person name="Crous P."/>
            <person name="Grigoriev I."/>
        </authorList>
    </citation>
    <scope>NUCLEOTIDE SEQUENCE</scope>
    <source>
        <strain evidence="1">CBS 115976</strain>
    </source>
</reference>